<organism evidence="1 2">
    <name type="scientific">Pseudomonas graminis</name>
    <dbReference type="NCBI Taxonomy" id="158627"/>
    <lineage>
        <taxon>Bacteria</taxon>
        <taxon>Pseudomonadati</taxon>
        <taxon>Pseudomonadota</taxon>
        <taxon>Gammaproteobacteria</taxon>
        <taxon>Pseudomonadales</taxon>
        <taxon>Pseudomonadaceae</taxon>
        <taxon>Pseudomonas</taxon>
    </lineage>
</organism>
<dbReference type="Pfam" id="PF20192">
    <property type="entry name" value="DUF6555"/>
    <property type="match status" value="1"/>
</dbReference>
<dbReference type="AlphaFoldDB" id="A0A1C2DHJ4"/>
<sequence>MQHTQHYRIEYLFHGKPRWFYVCARQMDNAGAWHWAAVDAGVADIPKYRSDRAIKLSKPKAERLGIDAVSWKSA</sequence>
<proteinExistence type="predicted"/>
<accession>A0A1C2DHJ4</accession>
<protein>
    <submittedName>
        <fullName evidence="1">Uncharacterized protein</fullName>
    </submittedName>
</protein>
<dbReference type="RefSeq" id="WP_065991749.1">
    <property type="nucleotide sequence ID" value="NZ_MDEN01000068.1"/>
</dbReference>
<dbReference type="InterPro" id="IPR046685">
    <property type="entry name" value="DUF6555"/>
</dbReference>
<dbReference type="OrthoDB" id="6998444at2"/>
<name>A0A1C2DHJ4_9PSED</name>
<comment type="caution">
    <text evidence="1">The sequence shown here is derived from an EMBL/GenBank/DDBJ whole genome shotgun (WGS) entry which is preliminary data.</text>
</comment>
<dbReference type="EMBL" id="MDEN01000068">
    <property type="protein sequence ID" value="OCX14244.1"/>
    <property type="molecule type" value="Genomic_DNA"/>
</dbReference>
<evidence type="ECO:0000313" key="1">
    <source>
        <dbReference type="EMBL" id="OCX14244.1"/>
    </source>
</evidence>
<evidence type="ECO:0000313" key="2">
    <source>
        <dbReference type="Proteomes" id="UP000095143"/>
    </source>
</evidence>
<gene>
    <name evidence="1" type="ORF">BBI10_21425</name>
</gene>
<reference evidence="1 2" key="1">
    <citation type="submission" date="2016-08" db="EMBL/GenBank/DDBJ databases">
        <title>Whole genome sequence of Pseudomonas graminis strain UASWS1507, a potential biological control agent for agriculture.</title>
        <authorList>
            <person name="Crovadore J."/>
            <person name="Calmin G."/>
            <person name="Chablais R."/>
            <person name="Cochard B."/>
            <person name="Lefort F."/>
        </authorList>
    </citation>
    <scope>NUCLEOTIDE SEQUENCE [LARGE SCALE GENOMIC DNA]</scope>
    <source>
        <strain evidence="1 2">UASWS1507</strain>
    </source>
</reference>
<dbReference type="Proteomes" id="UP000095143">
    <property type="component" value="Unassembled WGS sequence"/>
</dbReference>